<reference evidence="2" key="1">
    <citation type="journal article" date="2018" name="PLoS ONE">
        <title>Chinook salmon (Oncorhynchus tshawytscha) genome and transcriptome.</title>
        <authorList>
            <person name="Christensen K.A."/>
            <person name="Leong J.S."/>
            <person name="Sakhrani D."/>
            <person name="Biagi C.A."/>
            <person name="Minkley D.R."/>
            <person name="Withler R.E."/>
            <person name="Rondeau E.B."/>
            <person name="Koop B.F."/>
            <person name="Devlin R.H."/>
        </authorList>
    </citation>
    <scope>NUCLEOTIDE SEQUENCE [LARGE SCALE GENOMIC DNA]</scope>
</reference>
<reference evidence="1" key="3">
    <citation type="submission" date="2025-09" db="UniProtKB">
        <authorList>
            <consortium name="Ensembl"/>
        </authorList>
    </citation>
    <scope>IDENTIFICATION</scope>
</reference>
<dbReference type="AlphaFoldDB" id="A0AAZ3S965"/>
<protein>
    <submittedName>
        <fullName evidence="1">Uncharacterized protein</fullName>
    </submittedName>
</protein>
<reference evidence="1" key="2">
    <citation type="submission" date="2025-08" db="UniProtKB">
        <authorList>
            <consortium name="Ensembl"/>
        </authorList>
    </citation>
    <scope>IDENTIFICATION</scope>
</reference>
<proteinExistence type="predicted"/>
<evidence type="ECO:0000313" key="1">
    <source>
        <dbReference type="Ensembl" id="ENSOTSP00005149644.1"/>
    </source>
</evidence>
<dbReference type="GeneTree" id="ENSGT01150000287095"/>
<dbReference type="GO" id="GO:0003676">
    <property type="term" value="F:nucleic acid binding"/>
    <property type="evidence" value="ECO:0007669"/>
    <property type="project" value="InterPro"/>
</dbReference>
<dbReference type="Proteomes" id="UP000694402">
    <property type="component" value="Unassembled WGS sequence"/>
</dbReference>
<dbReference type="InterPro" id="IPR036397">
    <property type="entry name" value="RNaseH_sf"/>
</dbReference>
<accession>A0AAZ3S965</accession>
<organism evidence="1 2">
    <name type="scientific">Oncorhynchus tshawytscha</name>
    <name type="common">Chinook salmon</name>
    <name type="synonym">Salmo tshawytscha</name>
    <dbReference type="NCBI Taxonomy" id="74940"/>
    <lineage>
        <taxon>Eukaryota</taxon>
        <taxon>Metazoa</taxon>
        <taxon>Chordata</taxon>
        <taxon>Craniata</taxon>
        <taxon>Vertebrata</taxon>
        <taxon>Euteleostomi</taxon>
        <taxon>Actinopterygii</taxon>
        <taxon>Neopterygii</taxon>
        <taxon>Teleostei</taxon>
        <taxon>Protacanthopterygii</taxon>
        <taxon>Salmoniformes</taxon>
        <taxon>Salmonidae</taxon>
        <taxon>Salmoninae</taxon>
        <taxon>Oncorhynchus</taxon>
    </lineage>
</organism>
<dbReference type="Gene3D" id="3.30.420.10">
    <property type="entry name" value="Ribonuclease H-like superfamily/Ribonuclease H"/>
    <property type="match status" value="1"/>
</dbReference>
<name>A0AAZ3S965_ONCTS</name>
<sequence length="112" mass="12527">MVILLEGSPVSAAFCQISPLGLWPDGSHITARLEFAKIRWSDETKIKLFDLNAKCHIWKKSGTILTVKRGGSIMLWGCFSVPWTGRLVRIAREPAQDLCLGETVHLRTGQQH</sequence>
<evidence type="ECO:0000313" key="2">
    <source>
        <dbReference type="Proteomes" id="UP000694402"/>
    </source>
</evidence>
<keyword evidence="2" id="KW-1185">Reference proteome</keyword>
<dbReference type="Ensembl" id="ENSOTST00005127689.1">
    <property type="protein sequence ID" value="ENSOTSP00005149644.1"/>
    <property type="gene ID" value="ENSOTSG00005070129.1"/>
</dbReference>